<evidence type="ECO:0000256" key="1">
    <source>
        <dbReference type="ARBA" id="ARBA00004340"/>
    </source>
</evidence>
<keyword evidence="3" id="KW-0964">Secreted</keyword>
<reference evidence="5" key="1">
    <citation type="submission" date="2021-06" db="EMBL/GenBank/DDBJ databases">
        <title>Genome Sequence of Mortierella hyaline Strain SCG-10, a Cold-Adapted, Nitrate-Reducing Fungus Isolated from Soil in Minnesota, USA.</title>
        <authorList>
            <person name="Aldossari N."/>
        </authorList>
    </citation>
    <scope>NUCLEOTIDE SEQUENCE</scope>
    <source>
        <strain evidence="5">SCG-10</strain>
    </source>
</reference>
<evidence type="ECO:0000256" key="2">
    <source>
        <dbReference type="ARBA" id="ARBA00004613"/>
    </source>
</evidence>
<comment type="caution">
    <text evidence="5">The sequence shown here is derived from an EMBL/GenBank/DDBJ whole genome shotgun (WGS) entry which is preliminary data.</text>
</comment>
<dbReference type="Proteomes" id="UP000707451">
    <property type="component" value="Unassembled WGS sequence"/>
</dbReference>
<evidence type="ECO:0000313" key="6">
    <source>
        <dbReference type="Proteomes" id="UP000707451"/>
    </source>
</evidence>
<dbReference type="GO" id="GO:0043657">
    <property type="term" value="C:host cell"/>
    <property type="evidence" value="ECO:0007669"/>
    <property type="project" value="UniProtKB-SubCell"/>
</dbReference>
<feature type="domain" description="Crinkler effector protein N-terminal" evidence="4">
    <location>
        <begin position="5"/>
        <end position="106"/>
    </location>
</feature>
<keyword evidence="6" id="KW-1185">Reference proteome</keyword>
<protein>
    <recommendedName>
        <fullName evidence="4">Crinkler effector protein N-terminal domain-containing protein</fullName>
    </recommendedName>
</protein>
<evidence type="ECO:0000256" key="3">
    <source>
        <dbReference type="ARBA" id="ARBA00022525"/>
    </source>
</evidence>
<evidence type="ECO:0000259" key="4">
    <source>
        <dbReference type="Pfam" id="PF20147"/>
    </source>
</evidence>
<sequence length="183" mass="20659">MLRRLSLFCLVDGESTPFPIEIESTKTIGDLKDLVKAALSPQFDDITAKDLTIWSVSIPVSDDDDDEIPIVLDNVNSKDNKLRAMRGLLEVFPDKPPKNTIHIIVQRPPQAWRRGFGKPQETRPSLLFMDLRDPSTPDSTSRNLAAGSILKLVKDNNRCGKTRAVIELLSQHWRFYFNAADND</sequence>
<dbReference type="InterPro" id="IPR045379">
    <property type="entry name" value="Crinkler_N"/>
</dbReference>
<accession>A0A9P8BQP4</accession>
<organism evidence="5 6">
    <name type="scientific">Linnemannia hyalina</name>
    <dbReference type="NCBI Taxonomy" id="64524"/>
    <lineage>
        <taxon>Eukaryota</taxon>
        <taxon>Fungi</taxon>
        <taxon>Fungi incertae sedis</taxon>
        <taxon>Mucoromycota</taxon>
        <taxon>Mortierellomycotina</taxon>
        <taxon>Mortierellomycetes</taxon>
        <taxon>Mortierellales</taxon>
        <taxon>Mortierellaceae</taxon>
        <taxon>Linnemannia</taxon>
    </lineage>
</organism>
<name>A0A9P8BQP4_9FUNG</name>
<proteinExistence type="predicted"/>
<dbReference type="AlphaFoldDB" id="A0A9P8BQP4"/>
<comment type="subcellular location">
    <subcellularLocation>
        <location evidence="1">Host cell</location>
    </subcellularLocation>
    <subcellularLocation>
        <location evidence="2">Secreted</location>
    </subcellularLocation>
</comment>
<dbReference type="OrthoDB" id="2304312at2759"/>
<dbReference type="GO" id="GO:0005576">
    <property type="term" value="C:extracellular region"/>
    <property type="evidence" value="ECO:0007669"/>
    <property type="project" value="UniProtKB-SubCell"/>
</dbReference>
<dbReference type="EMBL" id="JAHRHY010000020">
    <property type="protein sequence ID" value="KAG9062127.1"/>
    <property type="molecule type" value="Genomic_DNA"/>
</dbReference>
<gene>
    <name evidence="5" type="ORF">KI688_006459</name>
</gene>
<evidence type="ECO:0000313" key="5">
    <source>
        <dbReference type="EMBL" id="KAG9062127.1"/>
    </source>
</evidence>
<dbReference type="Pfam" id="PF20147">
    <property type="entry name" value="Crinkler"/>
    <property type="match status" value="1"/>
</dbReference>